<reference evidence="3" key="1">
    <citation type="submission" date="2016-07" db="EMBL/GenBank/DDBJ databases">
        <title>Phaeobacter portensis sp. nov., a tropodithietic acid producing bacterium isolated from a German harbor.</title>
        <authorList>
            <person name="Freese H.M."/>
            <person name="Bunk B."/>
            <person name="Breider S."/>
            <person name="Brinkhoff T."/>
        </authorList>
    </citation>
    <scope>NUCLEOTIDE SEQUENCE [LARGE SCALE GENOMIC DNA]</scope>
    <source>
        <strain evidence="3">P97</strain>
    </source>
</reference>
<gene>
    <name evidence="2" type="ORF">PhaeoP97_03354</name>
</gene>
<dbReference type="SUPFAM" id="SSF56112">
    <property type="entry name" value="Protein kinase-like (PK-like)"/>
    <property type="match status" value="1"/>
</dbReference>
<feature type="domain" description="Aminoglycoside phosphotransferase" evidence="1">
    <location>
        <begin position="3"/>
        <end position="161"/>
    </location>
</feature>
<name>A0A1L3I9B0_9RHOB</name>
<dbReference type="GO" id="GO:0016301">
    <property type="term" value="F:kinase activity"/>
    <property type="evidence" value="ECO:0007669"/>
    <property type="project" value="UniProtKB-KW"/>
</dbReference>
<sequence>MVPHPLTFGAFDGCDWLAYRHIPGITWTSGAGHVAQLLGRLHDQPVIEDLPSGASGSHALEIQTRAILDRCRDPQDLQHSEPPGHVRPHDQATLIHGDPVPGNILAHDGTLTLIDWQCPQIGDPVEDLALFLSPAMQQVYRGAPLSAEEEVAFLAGYPDPRLVKRYHQLRPWYHWRMAAYCRWRDERDGAGESHAYLLERTALDQCR</sequence>
<dbReference type="AlphaFoldDB" id="A0A1L3I9B0"/>
<proteinExistence type="predicted"/>
<evidence type="ECO:0000313" key="2">
    <source>
        <dbReference type="EMBL" id="APG48707.1"/>
    </source>
</evidence>
<dbReference type="KEGG" id="php:PhaeoP97_03354"/>
<dbReference type="InterPro" id="IPR002575">
    <property type="entry name" value="Aminoglycoside_PTrfase"/>
</dbReference>
<dbReference type="Proteomes" id="UP000183859">
    <property type="component" value="Chromosome"/>
</dbReference>
<dbReference type="Pfam" id="PF01636">
    <property type="entry name" value="APH"/>
    <property type="match status" value="1"/>
</dbReference>
<accession>A0A1L3I9B0</accession>
<dbReference type="EMBL" id="CP016364">
    <property type="protein sequence ID" value="APG48707.1"/>
    <property type="molecule type" value="Genomic_DNA"/>
</dbReference>
<keyword evidence="2" id="KW-0418">Kinase</keyword>
<protein>
    <submittedName>
        <fullName evidence="2">Thiamine kinase ThiK-like protein</fullName>
    </submittedName>
</protein>
<dbReference type="STRING" id="1844006.PhaeoP97_03354"/>
<dbReference type="Gene3D" id="3.90.1200.10">
    <property type="match status" value="1"/>
</dbReference>
<evidence type="ECO:0000313" key="3">
    <source>
        <dbReference type="Proteomes" id="UP000183859"/>
    </source>
</evidence>
<keyword evidence="2" id="KW-0808">Transferase</keyword>
<keyword evidence="3" id="KW-1185">Reference proteome</keyword>
<organism evidence="2 3">
    <name type="scientific">Phaeobacter porticola</name>
    <dbReference type="NCBI Taxonomy" id="1844006"/>
    <lineage>
        <taxon>Bacteria</taxon>
        <taxon>Pseudomonadati</taxon>
        <taxon>Pseudomonadota</taxon>
        <taxon>Alphaproteobacteria</taxon>
        <taxon>Rhodobacterales</taxon>
        <taxon>Roseobacteraceae</taxon>
        <taxon>Phaeobacter</taxon>
    </lineage>
</organism>
<evidence type="ECO:0000259" key="1">
    <source>
        <dbReference type="Pfam" id="PF01636"/>
    </source>
</evidence>
<dbReference type="InterPro" id="IPR011009">
    <property type="entry name" value="Kinase-like_dom_sf"/>
</dbReference>